<dbReference type="EMBL" id="CP020570">
    <property type="protein sequence ID" value="ARF66184.1"/>
    <property type="molecule type" value="Genomic_DNA"/>
</dbReference>
<dbReference type="Proteomes" id="UP000192445">
    <property type="component" value="Chromosome"/>
</dbReference>
<gene>
    <name evidence="1" type="ORF">B1H20_14340</name>
</gene>
<dbReference type="AlphaFoldDB" id="A0A1V0ULZ4"/>
<dbReference type="STRING" id="1935.B1H20_14340"/>
<dbReference type="RefSeq" id="WP_083193931.1">
    <property type="nucleotide sequence ID" value="NZ_CP020570.1"/>
</dbReference>
<dbReference type="InterPro" id="IPR025591">
    <property type="entry name" value="RloB"/>
</dbReference>
<proteinExistence type="predicted"/>
<name>A0A1V0ULZ4_STRVN</name>
<reference evidence="1 2" key="1">
    <citation type="submission" date="2017-03" db="EMBL/GenBank/DDBJ databases">
        <title>Complete Genome Sequence of a natural compounds producer, Streptomyces violaceus S21.</title>
        <authorList>
            <person name="Zhong C."/>
            <person name="Zhao Z."/>
            <person name="Fu J."/>
            <person name="Zong G."/>
            <person name="Qin R."/>
            <person name="Cao G."/>
        </authorList>
    </citation>
    <scope>NUCLEOTIDE SEQUENCE [LARGE SCALE GENOMIC DNA]</scope>
    <source>
        <strain evidence="1 2">S21</strain>
    </source>
</reference>
<dbReference type="OrthoDB" id="9796523at2"/>
<dbReference type="KEGG" id="svu:B1H20_14340"/>
<organism evidence="1 2">
    <name type="scientific">Streptomyces violaceoruber</name>
    <dbReference type="NCBI Taxonomy" id="1935"/>
    <lineage>
        <taxon>Bacteria</taxon>
        <taxon>Bacillati</taxon>
        <taxon>Actinomycetota</taxon>
        <taxon>Actinomycetes</taxon>
        <taxon>Kitasatosporales</taxon>
        <taxon>Streptomycetaceae</taxon>
        <taxon>Streptomyces</taxon>
        <taxon>Streptomyces violaceoruber group</taxon>
    </lineage>
</organism>
<dbReference type="Pfam" id="PF13707">
    <property type="entry name" value="RloB"/>
    <property type="match status" value="1"/>
</dbReference>
<evidence type="ECO:0000313" key="2">
    <source>
        <dbReference type="Proteomes" id="UP000192445"/>
    </source>
</evidence>
<accession>A0A1V0ULZ4</accession>
<evidence type="ECO:0000313" key="1">
    <source>
        <dbReference type="EMBL" id="ARF66184.1"/>
    </source>
</evidence>
<evidence type="ECO:0008006" key="3">
    <source>
        <dbReference type="Google" id="ProtNLM"/>
    </source>
</evidence>
<sequence length="208" mass="23594">MKRGKSLKRTKGARPEQRRFLIYCEGERTEDLYFKGLRADLRSLPVAICLGGEHGEPQSLIRAAIEHQRRAPTSPRDRRTAYDEVWCVIDVEAPTPHRGLDEALGLARKHGVSVALTNPCFELWLMLHFADVTRYSTSASAQKDLEKLGICGYTAARKHVEYDAVRTGYDEARKRAQALRQGAAEGHRRNPWTNVDVLIESLREARRA</sequence>
<protein>
    <recommendedName>
        <fullName evidence="3">RloB domain-containing protein</fullName>
    </recommendedName>
</protein>